<dbReference type="AlphaFoldDB" id="A0A2X1AEP2"/>
<dbReference type="Proteomes" id="UP000250358">
    <property type="component" value="Unassembled WGS sequence"/>
</dbReference>
<evidence type="ECO:0000256" key="1">
    <source>
        <dbReference type="SAM" id="MobiDB-lite"/>
    </source>
</evidence>
<proteinExistence type="predicted"/>
<protein>
    <submittedName>
        <fullName evidence="2">Uncharacterized protein</fullName>
    </submittedName>
</protein>
<accession>A0A2X1AEP2</accession>
<organism evidence="2 3">
    <name type="scientific">Brevundimonas diminuta</name>
    <name type="common">Pseudomonas diminuta</name>
    <dbReference type="NCBI Taxonomy" id="293"/>
    <lineage>
        <taxon>Bacteria</taxon>
        <taxon>Pseudomonadati</taxon>
        <taxon>Pseudomonadota</taxon>
        <taxon>Alphaproteobacteria</taxon>
        <taxon>Caulobacterales</taxon>
        <taxon>Caulobacteraceae</taxon>
        <taxon>Brevundimonas</taxon>
    </lineage>
</organism>
<evidence type="ECO:0000313" key="3">
    <source>
        <dbReference type="Proteomes" id="UP000250358"/>
    </source>
</evidence>
<reference evidence="2 3" key="1">
    <citation type="submission" date="2018-06" db="EMBL/GenBank/DDBJ databases">
        <authorList>
            <consortium name="Pathogen Informatics"/>
            <person name="Doyle S."/>
        </authorList>
    </citation>
    <scope>NUCLEOTIDE SEQUENCE [LARGE SCALE GENOMIC DNA]</scope>
    <source>
        <strain evidence="2 3">NCTC11165</strain>
    </source>
</reference>
<name>A0A2X1AEP2_BREDI</name>
<dbReference type="EMBL" id="UAQM01000001">
    <property type="protein sequence ID" value="SPU42629.1"/>
    <property type="molecule type" value="Genomic_DNA"/>
</dbReference>
<sequence length="117" mass="12483">MTRLGQMAAQGGGVKGPALIKRRETTSPTAILQPIELMLIVRDQDATEGERVGGDQQIIGADDIAALMHRLLFGPYLAAGYGAIQRVTLALQPIKNGGLEIIILLQIIQRPTEGQGL</sequence>
<evidence type="ECO:0000313" key="2">
    <source>
        <dbReference type="EMBL" id="SPU42629.1"/>
    </source>
</evidence>
<feature type="region of interest" description="Disordered" evidence="1">
    <location>
        <begin position="1"/>
        <end position="20"/>
    </location>
</feature>
<gene>
    <name evidence="2" type="ORF">NCTC11165_00779</name>
</gene>